<keyword evidence="8" id="KW-0028">Amino-acid biosynthesis</keyword>
<dbReference type="InterPro" id="IPR001518">
    <property type="entry name" value="Arginosuc_synth"/>
</dbReference>
<feature type="domain" description="Arginosuccinate synthase C-terminal" evidence="14">
    <location>
        <begin position="218"/>
        <end position="335"/>
    </location>
</feature>
<proteinExistence type="predicted"/>
<dbReference type="STRING" id="9531.ENSCATP00000026831"/>
<comment type="pathway">
    <text evidence="1">Amino-acid biosynthesis; L-arginine biosynthesis; L-arginine from L-ornithine and carbamoyl phosphate: step 2/3.</text>
</comment>
<keyword evidence="7" id="KW-0436">Ligase</keyword>
<evidence type="ECO:0000256" key="2">
    <source>
        <dbReference type="ARBA" id="ARBA00005154"/>
    </source>
</evidence>
<dbReference type="GO" id="GO:0004055">
    <property type="term" value="F:argininosuccinate synthase activity"/>
    <property type="evidence" value="ECO:0007669"/>
    <property type="project" value="UniProtKB-EC"/>
</dbReference>
<dbReference type="AlphaFoldDB" id="A0A2K5MNP9"/>
<keyword evidence="10" id="KW-0067">ATP-binding</keyword>
<name>A0A2K5MNP9_CERAT</name>
<dbReference type="SUPFAM" id="SSF52402">
    <property type="entry name" value="Adenine nucleotide alpha hydrolases-like"/>
    <property type="match status" value="1"/>
</dbReference>
<dbReference type="Gene3D" id="1.20.5.470">
    <property type="entry name" value="Single helix bin"/>
    <property type="match status" value="1"/>
</dbReference>
<reference evidence="15" key="1">
    <citation type="submission" date="2025-08" db="UniProtKB">
        <authorList>
            <consortium name="Ensembl"/>
        </authorList>
    </citation>
    <scope>IDENTIFICATION</scope>
</reference>
<feature type="domain" description="Arginosuccinate synthase-like N-terminal" evidence="13">
    <location>
        <begin position="7"/>
        <end position="154"/>
    </location>
</feature>
<evidence type="ECO:0000256" key="11">
    <source>
        <dbReference type="ARBA" id="ARBA00029916"/>
    </source>
</evidence>
<keyword evidence="6" id="KW-0055">Arginine biosynthesis</keyword>
<dbReference type="PANTHER" id="PTHR11587:SF7">
    <property type="entry name" value="ARGININOSUCCINATE SYNTHASE"/>
    <property type="match status" value="1"/>
</dbReference>
<keyword evidence="16" id="KW-1185">Reference proteome</keyword>
<dbReference type="CDD" id="cd01999">
    <property type="entry name" value="ASS"/>
    <property type="match status" value="1"/>
</dbReference>
<dbReference type="UniPathway" id="UPA00068">
    <property type="reaction ID" value="UER00113"/>
</dbReference>
<evidence type="ECO:0000256" key="8">
    <source>
        <dbReference type="ARBA" id="ARBA00022605"/>
    </source>
</evidence>
<dbReference type="InterPro" id="IPR048268">
    <property type="entry name" value="Arginosuc_syn_C"/>
</dbReference>
<evidence type="ECO:0000256" key="7">
    <source>
        <dbReference type="ARBA" id="ARBA00022598"/>
    </source>
</evidence>
<dbReference type="InterPro" id="IPR048267">
    <property type="entry name" value="Arginosuc_syn_N"/>
</dbReference>
<evidence type="ECO:0000256" key="12">
    <source>
        <dbReference type="ARBA" id="ARBA00049077"/>
    </source>
</evidence>
<dbReference type="InterPro" id="IPR024074">
    <property type="entry name" value="AS_cat/multimer_dom_body"/>
</dbReference>
<dbReference type="Pfam" id="PF20979">
    <property type="entry name" value="Arginosuc_syn_C"/>
    <property type="match status" value="1"/>
</dbReference>
<reference evidence="15" key="2">
    <citation type="submission" date="2025-09" db="UniProtKB">
        <authorList>
            <consortium name="Ensembl"/>
        </authorList>
    </citation>
    <scope>IDENTIFICATION</scope>
</reference>
<evidence type="ECO:0000256" key="4">
    <source>
        <dbReference type="ARBA" id="ARBA00014810"/>
    </source>
</evidence>
<dbReference type="InterPro" id="IPR014729">
    <property type="entry name" value="Rossmann-like_a/b/a_fold"/>
</dbReference>
<dbReference type="GO" id="GO:0000053">
    <property type="term" value="P:argininosuccinate metabolic process"/>
    <property type="evidence" value="ECO:0007669"/>
    <property type="project" value="TreeGrafter"/>
</dbReference>
<dbReference type="Ensembl" id="ENSCATT00000051073.1">
    <property type="protein sequence ID" value="ENSCATP00000026831.1"/>
    <property type="gene ID" value="ENSCATG00000036817.1"/>
</dbReference>
<dbReference type="GO" id="GO:0005737">
    <property type="term" value="C:cytoplasm"/>
    <property type="evidence" value="ECO:0007669"/>
    <property type="project" value="TreeGrafter"/>
</dbReference>
<evidence type="ECO:0000259" key="13">
    <source>
        <dbReference type="Pfam" id="PF00764"/>
    </source>
</evidence>
<keyword evidence="5" id="KW-0835">Urea cycle</keyword>
<dbReference type="InterPro" id="IPR023434">
    <property type="entry name" value="Arginosuc_synth_type_1_subfam"/>
</dbReference>
<dbReference type="SUPFAM" id="SSF69864">
    <property type="entry name" value="Argininosuccinate synthetase, C-terminal domain"/>
    <property type="match status" value="1"/>
</dbReference>
<evidence type="ECO:0000256" key="5">
    <source>
        <dbReference type="ARBA" id="ARBA00022436"/>
    </source>
</evidence>
<dbReference type="GO" id="GO:0006526">
    <property type="term" value="P:L-arginine biosynthetic process"/>
    <property type="evidence" value="ECO:0007669"/>
    <property type="project" value="UniProtKB-UniPathway"/>
</dbReference>
<dbReference type="PANTHER" id="PTHR11587">
    <property type="entry name" value="ARGININOSUCCINATE SYNTHASE"/>
    <property type="match status" value="1"/>
</dbReference>
<comment type="catalytic activity">
    <reaction evidence="12">
        <text>L-citrulline + L-aspartate + ATP = 2-(N(omega)-L-arginino)succinate + AMP + diphosphate + H(+)</text>
        <dbReference type="Rhea" id="RHEA:10932"/>
        <dbReference type="ChEBI" id="CHEBI:15378"/>
        <dbReference type="ChEBI" id="CHEBI:29991"/>
        <dbReference type="ChEBI" id="CHEBI:30616"/>
        <dbReference type="ChEBI" id="CHEBI:33019"/>
        <dbReference type="ChEBI" id="CHEBI:57472"/>
        <dbReference type="ChEBI" id="CHEBI:57743"/>
        <dbReference type="ChEBI" id="CHEBI:456215"/>
        <dbReference type="EC" id="6.3.4.5"/>
    </reaction>
</comment>
<keyword evidence="9" id="KW-0547">Nucleotide-binding</keyword>
<sequence length="339" mass="38498">MSSKGSVVLAYSGGLHISCILVWMKEQGYDVIAYLANTGQKEDFKETRKAALKLGAKKVFIEDVSREFLEDTLYEDHCLLGTSLTRSCIARKQVEIYVSHCATGKVSDQVQFELTRYSPAPQIKVIAPWRMPEFYNWFKGRSDLMEYTKHHGIPILVAPKNPWSMDKNLMHAGILENPKNQKPPGLYTKTQDPAKVTDVKDGSTYQTSLEFFMYPTSWEAPAGTILYHTRLDIKAFTMDWEVHKIKQGLGLKFAKLVYTGFWHRTECEFVRHCIAKSQEPVEGKVQVSVFKGQVYVLGRVSPLSLYNEKLVSMNMQGDYEPIDATGFININSLSKVTAK</sequence>
<evidence type="ECO:0000256" key="1">
    <source>
        <dbReference type="ARBA" id="ARBA00004967"/>
    </source>
</evidence>
<evidence type="ECO:0000259" key="14">
    <source>
        <dbReference type="Pfam" id="PF20979"/>
    </source>
</evidence>
<evidence type="ECO:0000313" key="15">
    <source>
        <dbReference type="Ensembl" id="ENSCATP00000026831.1"/>
    </source>
</evidence>
<evidence type="ECO:0000256" key="3">
    <source>
        <dbReference type="ARBA" id="ARBA00012286"/>
    </source>
</evidence>
<dbReference type="EC" id="6.3.4.5" evidence="3"/>
<dbReference type="Pfam" id="PF00764">
    <property type="entry name" value="Arginosuc_synth"/>
    <property type="match status" value="1"/>
</dbReference>
<dbReference type="FunFam" id="3.40.50.620:FF:000019">
    <property type="entry name" value="Argininosuccinate synthase"/>
    <property type="match status" value="1"/>
</dbReference>
<organism evidence="15 16">
    <name type="scientific">Cercocebus atys</name>
    <name type="common">Sooty mangabey</name>
    <name type="synonym">Cercocebus torquatus atys</name>
    <dbReference type="NCBI Taxonomy" id="9531"/>
    <lineage>
        <taxon>Eukaryota</taxon>
        <taxon>Metazoa</taxon>
        <taxon>Chordata</taxon>
        <taxon>Craniata</taxon>
        <taxon>Vertebrata</taxon>
        <taxon>Euteleostomi</taxon>
        <taxon>Mammalia</taxon>
        <taxon>Eutheria</taxon>
        <taxon>Euarchontoglires</taxon>
        <taxon>Primates</taxon>
        <taxon>Haplorrhini</taxon>
        <taxon>Catarrhini</taxon>
        <taxon>Cercopithecidae</taxon>
        <taxon>Cercopithecinae</taxon>
        <taxon>Cercocebus</taxon>
    </lineage>
</organism>
<dbReference type="Gene3D" id="3.90.1260.10">
    <property type="entry name" value="Argininosuccinate synthetase, chain A, domain 2"/>
    <property type="match status" value="1"/>
</dbReference>
<evidence type="ECO:0000256" key="10">
    <source>
        <dbReference type="ARBA" id="ARBA00022840"/>
    </source>
</evidence>
<evidence type="ECO:0000313" key="16">
    <source>
        <dbReference type="Proteomes" id="UP000233060"/>
    </source>
</evidence>
<dbReference type="GeneTree" id="ENSGT00390000004524"/>
<dbReference type="Gene3D" id="3.40.50.620">
    <property type="entry name" value="HUPs"/>
    <property type="match status" value="1"/>
</dbReference>
<dbReference type="Proteomes" id="UP000233060">
    <property type="component" value="Unassembled WGS sequence"/>
</dbReference>
<evidence type="ECO:0000256" key="6">
    <source>
        <dbReference type="ARBA" id="ARBA00022571"/>
    </source>
</evidence>
<protein>
    <recommendedName>
        <fullName evidence="4">Argininosuccinate synthase</fullName>
        <ecNumber evidence="3">6.3.4.5</ecNumber>
    </recommendedName>
    <alternativeName>
        <fullName evidence="11">Citrulline--aspartate ligase</fullName>
    </alternativeName>
</protein>
<comment type="pathway">
    <text evidence="2">Nitrogen metabolism; urea cycle; (N(omega)-L-arginino)succinate from L-aspartate and L-citrulline: step 1/1.</text>
</comment>
<evidence type="ECO:0000256" key="9">
    <source>
        <dbReference type="ARBA" id="ARBA00022741"/>
    </source>
</evidence>
<dbReference type="UniPathway" id="UPA00158">
    <property type="reaction ID" value="UER00272"/>
</dbReference>
<dbReference type="GO" id="GO:0000050">
    <property type="term" value="P:urea cycle"/>
    <property type="evidence" value="ECO:0007669"/>
    <property type="project" value="UniProtKB-UniPathway"/>
</dbReference>
<dbReference type="GO" id="GO:0005524">
    <property type="term" value="F:ATP binding"/>
    <property type="evidence" value="ECO:0007669"/>
    <property type="project" value="UniProtKB-KW"/>
</dbReference>
<accession>A0A2K5MNP9</accession>